<proteinExistence type="predicted"/>
<gene>
    <name evidence="1" type="ORF">SVUK_LOCUS15930</name>
</gene>
<organism evidence="1 2">
    <name type="scientific">Strongylus vulgaris</name>
    <name type="common">Blood worm</name>
    <dbReference type="NCBI Taxonomy" id="40348"/>
    <lineage>
        <taxon>Eukaryota</taxon>
        <taxon>Metazoa</taxon>
        <taxon>Ecdysozoa</taxon>
        <taxon>Nematoda</taxon>
        <taxon>Chromadorea</taxon>
        <taxon>Rhabditida</taxon>
        <taxon>Rhabditina</taxon>
        <taxon>Rhabditomorpha</taxon>
        <taxon>Strongyloidea</taxon>
        <taxon>Strongylidae</taxon>
        <taxon>Strongylus</taxon>
    </lineage>
</organism>
<dbReference type="AlphaFoldDB" id="A0A3P7LP79"/>
<name>A0A3P7LP79_STRVU</name>
<accession>A0A3P7LP79</accession>
<dbReference type="Proteomes" id="UP000270094">
    <property type="component" value="Unassembled WGS sequence"/>
</dbReference>
<sequence length="46" mass="5464">MLKERSAYDKTAKAFIQREKAAKEMYVKCLSRRLSTRFKSLKKPIL</sequence>
<protein>
    <submittedName>
        <fullName evidence="1">Uncharacterized protein</fullName>
    </submittedName>
</protein>
<evidence type="ECO:0000313" key="1">
    <source>
        <dbReference type="EMBL" id="VDM80932.1"/>
    </source>
</evidence>
<dbReference type="OrthoDB" id="7976202at2759"/>
<reference evidence="1 2" key="1">
    <citation type="submission" date="2018-11" db="EMBL/GenBank/DDBJ databases">
        <authorList>
            <consortium name="Pathogen Informatics"/>
        </authorList>
    </citation>
    <scope>NUCLEOTIDE SEQUENCE [LARGE SCALE GENOMIC DNA]</scope>
</reference>
<keyword evidence="2" id="KW-1185">Reference proteome</keyword>
<evidence type="ECO:0000313" key="2">
    <source>
        <dbReference type="Proteomes" id="UP000270094"/>
    </source>
</evidence>
<dbReference type="EMBL" id="UYYB01110766">
    <property type="protein sequence ID" value="VDM80932.1"/>
    <property type="molecule type" value="Genomic_DNA"/>
</dbReference>